<dbReference type="Proteomes" id="UP001428341">
    <property type="component" value="Unassembled WGS sequence"/>
</dbReference>
<dbReference type="PANTHER" id="PTHR31147:SF66">
    <property type="entry name" value="OS05G0315700 PROTEIN"/>
    <property type="match status" value="1"/>
</dbReference>
<protein>
    <recommendedName>
        <fullName evidence="5">Methanol O-anthraniloyltransferase-like</fullName>
    </recommendedName>
</protein>
<dbReference type="InterPro" id="IPR023213">
    <property type="entry name" value="CAT-like_dom_sf"/>
</dbReference>
<accession>A0AAP0QX42</accession>
<dbReference type="PANTHER" id="PTHR31147">
    <property type="entry name" value="ACYL TRANSFERASE 4"/>
    <property type="match status" value="1"/>
</dbReference>
<evidence type="ECO:0008006" key="5">
    <source>
        <dbReference type="Google" id="ProtNLM"/>
    </source>
</evidence>
<dbReference type="InterPro" id="IPR050898">
    <property type="entry name" value="Plant_acyltransferase"/>
</dbReference>
<dbReference type="AlphaFoldDB" id="A0AAP0QX42"/>
<reference evidence="3 4" key="1">
    <citation type="submission" date="2024-05" db="EMBL/GenBank/DDBJ databases">
        <title>Haplotype-resolved chromosome-level genome assembly of Huyou (Citrus changshanensis).</title>
        <authorList>
            <person name="Miao C."/>
            <person name="Chen W."/>
            <person name="Wu Y."/>
            <person name="Wang L."/>
            <person name="Zhao S."/>
            <person name="Grierson D."/>
            <person name="Xu C."/>
            <person name="Chen K."/>
        </authorList>
    </citation>
    <scope>NUCLEOTIDE SEQUENCE [LARGE SCALE GENOMIC DNA]</scope>
    <source>
        <strain evidence="3">01-14</strain>
        <tissue evidence="3">Leaf</tissue>
    </source>
</reference>
<dbReference type="Gene3D" id="3.30.559.10">
    <property type="entry name" value="Chloramphenicol acetyltransferase-like domain"/>
    <property type="match status" value="2"/>
</dbReference>
<dbReference type="EMBL" id="JBCGBO010000002">
    <property type="protein sequence ID" value="KAK9221216.1"/>
    <property type="molecule type" value="Genomic_DNA"/>
</dbReference>
<evidence type="ECO:0000313" key="3">
    <source>
        <dbReference type="EMBL" id="KAK9221216.1"/>
    </source>
</evidence>
<comment type="caution">
    <text evidence="3">The sequence shown here is derived from an EMBL/GenBank/DDBJ whole genome shotgun (WGS) entry which is preliminary data.</text>
</comment>
<comment type="similarity">
    <text evidence="1">Belongs to the plant acyltransferase family.</text>
</comment>
<evidence type="ECO:0000256" key="1">
    <source>
        <dbReference type="ARBA" id="ARBA00009861"/>
    </source>
</evidence>
<organism evidence="3 4">
    <name type="scientific">Citrus x changshan-huyou</name>
    <dbReference type="NCBI Taxonomy" id="2935761"/>
    <lineage>
        <taxon>Eukaryota</taxon>
        <taxon>Viridiplantae</taxon>
        <taxon>Streptophyta</taxon>
        <taxon>Embryophyta</taxon>
        <taxon>Tracheophyta</taxon>
        <taxon>Spermatophyta</taxon>
        <taxon>Magnoliopsida</taxon>
        <taxon>eudicotyledons</taxon>
        <taxon>Gunneridae</taxon>
        <taxon>Pentapetalae</taxon>
        <taxon>rosids</taxon>
        <taxon>malvids</taxon>
        <taxon>Sapindales</taxon>
        <taxon>Rutaceae</taxon>
        <taxon>Aurantioideae</taxon>
        <taxon>Citrus</taxon>
    </lineage>
</organism>
<dbReference type="GO" id="GO:0016740">
    <property type="term" value="F:transferase activity"/>
    <property type="evidence" value="ECO:0007669"/>
    <property type="project" value="UniProtKB-KW"/>
</dbReference>
<sequence>MAPKFSLVLSVTRQAPELIVPARPTPRELKQLSDIDDQESFRFHIPVIFLYKNNSASSPPVLKEKDPVKVIKESISEALVYYYPFAGRLIEGPNRKLMVDCNGEGILFLEAEANFKLEQLGGAIQPPCPYLEQLTYNVPGSEGILGCPLLLIQVTRLMCGGFTLAIRFNHTMCDASGLVQFVKTIEEMATGANTPSLFPVWQRKRLCARNPPQVTNVHLEYEEINNNSDTFITTNPNEMDHKSFYFGPKEVRVLKNQLPLHLRNCSTFELLAACMWRCRTIALQLDPKDTVQFSCLVSARAKDYKMDIPSGYYGNAVAFPAVHSKVGALCNNPLGYAVALVKKAKAEMSEEHIRSAADLMDVKGRRPRHAIKGNYIVSDLSKVGFDRIDLGWGKPVFAGIAGAKSIFSFLNRYQKEDGETGTLIPIRLPRPSMKRFEEELKRMIQGSTEDLFDITETRKIACKL</sequence>
<keyword evidence="4" id="KW-1185">Reference proteome</keyword>
<keyword evidence="2" id="KW-0808">Transferase</keyword>
<gene>
    <name evidence="3" type="ORF">WN944_009642</name>
</gene>
<proteinExistence type="inferred from homology"/>
<name>A0AAP0QX42_9ROSI</name>
<evidence type="ECO:0000256" key="2">
    <source>
        <dbReference type="ARBA" id="ARBA00022679"/>
    </source>
</evidence>
<dbReference type="Pfam" id="PF02458">
    <property type="entry name" value="Transferase"/>
    <property type="match status" value="1"/>
</dbReference>
<evidence type="ECO:0000313" key="4">
    <source>
        <dbReference type="Proteomes" id="UP001428341"/>
    </source>
</evidence>